<keyword evidence="1" id="KW-0067">ATP-binding</keyword>
<dbReference type="EC" id="3.6.4.13" evidence="1"/>
<keyword evidence="1" id="KW-0378">Hydrolase</keyword>
<accession>A0ACB7WKS7</accession>
<keyword evidence="2" id="KW-1185">Reference proteome</keyword>
<dbReference type="Proteomes" id="UP000827976">
    <property type="component" value="Chromosome 3"/>
</dbReference>
<keyword evidence="1" id="KW-0547">Nucleotide-binding</keyword>
<evidence type="ECO:0000313" key="1">
    <source>
        <dbReference type="EMBL" id="KAH7688671.1"/>
    </source>
</evidence>
<protein>
    <submittedName>
        <fullName evidence="1">RNA helicase protein</fullName>
        <ecNumber evidence="1">3.6.4.13</ecNumber>
    </submittedName>
</protein>
<dbReference type="EMBL" id="CM037013">
    <property type="protein sequence ID" value="KAH7688671.1"/>
    <property type="molecule type" value="Genomic_DNA"/>
</dbReference>
<keyword evidence="1" id="KW-0347">Helicase</keyword>
<evidence type="ECO:0000313" key="2">
    <source>
        <dbReference type="Proteomes" id="UP000827976"/>
    </source>
</evidence>
<comment type="caution">
    <text evidence="1">The sequence shown here is derived from an EMBL/GenBank/DDBJ whole genome shotgun (WGS) entry which is preliminary data.</text>
</comment>
<name>A0ACB7WKS7_DIOAL</name>
<gene>
    <name evidence="1" type="ORF">IHE45_03G046500</name>
</gene>
<proteinExistence type="predicted"/>
<organism evidence="1 2">
    <name type="scientific">Dioscorea alata</name>
    <name type="common">Purple yam</name>
    <dbReference type="NCBI Taxonomy" id="55571"/>
    <lineage>
        <taxon>Eukaryota</taxon>
        <taxon>Viridiplantae</taxon>
        <taxon>Streptophyta</taxon>
        <taxon>Embryophyta</taxon>
        <taxon>Tracheophyta</taxon>
        <taxon>Spermatophyta</taxon>
        <taxon>Magnoliopsida</taxon>
        <taxon>Liliopsida</taxon>
        <taxon>Dioscoreales</taxon>
        <taxon>Dioscoreaceae</taxon>
        <taxon>Dioscorea</taxon>
    </lineage>
</organism>
<sequence length="636" mass="71588">MPSLPNTYPPSSQNQLLGGKSQQQQQLLASGKTTQFPQFLFNAGFCQNGKAIGVTQLRRVAAVPVAKRVAEECNVELGLKVGYAIRFDDFTSSSTRIKYMTDGLLEALLDPLLSRYGVILVNEAHKRTVHTDVLLGILKKVRHTQSQSILKGPFKRGNTNIDMSDEVNGQRPNTLFTLKACQNTKLLPLKLIIMSASLDAKGFSEYFGGAKIVYVQGRQYPVDILYTYQPEQDYLDATLITIFQLIAIIHLEEGPRDILAFLAGQEEIESIEKLIHGHLDKLPEDRRKVITVPIYPSLTSEQQMNALKPAPSGFRKVTMTSVTIPGIKYVVDPGLVKARSYNPVTGMESLIIIPTSKAQAQQRSDSTIPEVKRCNLANVVLQLKTLGIDDIIGFDFMEKPSRMAIMKSLEQLFLLWALTDDYKLSDPIGHQMARLPLDPIYSKAPILANEFKCLEEMLIVVSMLLIESIFYFPCVRMEEARVARNSFSTPDGDHVTLVNSKMVMSKDKTIEKNLKKWCIENFINSRSLRHARDIHSQIQGHVQQMGLSVSSCGNDMLQFRRCLTAAFFINAAMRQPDGMGSFLQLKMQLQIHPSSVLFRSKPECIIFNELVRTNHNYVWNLTGINPLWWLPDYVSS</sequence>
<reference evidence="2" key="1">
    <citation type="journal article" date="2022" name="Nat. Commun.">
        <title>Chromosome evolution and the genetic basis of agronomically important traits in greater yam.</title>
        <authorList>
            <person name="Bredeson J.V."/>
            <person name="Lyons J.B."/>
            <person name="Oniyinde I.O."/>
            <person name="Okereke N.R."/>
            <person name="Kolade O."/>
            <person name="Nnabue I."/>
            <person name="Nwadili C.O."/>
            <person name="Hribova E."/>
            <person name="Parker M."/>
            <person name="Nwogha J."/>
            <person name="Shu S."/>
            <person name="Carlson J."/>
            <person name="Kariba R."/>
            <person name="Muthemba S."/>
            <person name="Knop K."/>
            <person name="Barton G.J."/>
            <person name="Sherwood A.V."/>
            <person name="Lopez-Montes A."/>
            <person name="Asiedu R."/>
            <person name="Jamnadass R."/>
            <person name="Muchugi A."/>
            <person name="Goodstein D."/>
            <person name="Egesi C.N."/>
            <person name="Featherston J."/>
            <person name="Asfaw A."/>
            <person name="Simpson G.G."/>
            <person name="Dolezel J."/>
            <person name="Hendre P.S."/>
            <person name="Van Deynze A."/>
            <person name="Kumar P.L."/>
            <person name="Obidiegwu J.E."/>
            <person name="Bhattacharjee R."/>
            <person name="Rokhsar D.S."/>
        </authorList>
    </citation>
    <scope>NUCLEOTIDE SEQUENCE [LARGE SCALE GENOMIC DNA]</scope>
    <source>
        <strain evidence="2">cv. TDa95/00328</strain>
    </source>
</reference>